<evidence type="ECO:0008006" key="3">
    <source>
        <dbReference type="Google" id="ProtNLM"/>
    </source>
</evidence>
<dbReference type="InterPro" id="IPR037473">
    <property type="entry name" value="Lcp-like"/>
</dbReference>
<gene>
    <name evidence="1" type="ORF">SK069_04130</name>
</gene>
<dbReference type="Proteomes" id="UP001277761">
    <property type="component" value="Unassembled WGS sequence"/>
</dbReference>
<accession>A0ABU4VG56</accession>
<organism evidence="1 2">
    <name type="scientific">Patulibacter brassicae</name>
    <dbReference type="NCBI Taxonomy" id="1705717"/>
    <lineage>
        <taxon>Bacteria</taxon>
        <taxon>Bacillati</taxon>
        <taxon>Actinomycetota</taxon>
        <taxon>Thermoleophilia</taxon>
        <taxon>Solirubrobacterales</taxon>
        <taxon>Patulibacteraceae</taxon>
        <taxon>Patulibacter</taxon>
    </lineage>
</organism>
<proteinExistence type="predicted"/>
<comment type="caution">
    <text evidence="1">The sequence shown here is derived from an EMBL/GenBank/DDBJ whole genome shotgun (WGS) entry which is preliminary data.</text>
</comment>
<dbReference type="EMBL" id="JAXAVX010000001">
    <property type="protein sequence ID" value="MDX8150773.1"/>
    <property type="molecule type" value="Genomic_DNA"/>
</dbReference>
<dbReference type="PANTHER" id="PTHR37539:SF1">
    <property type="entry name" value="ER-BOUND OXYGENASE MPAB_MPAB'_RUBBER OXYGENASE CATALYTIC DOMAIN-CONTAINING PROTEIN"/>
    <property type="match status" value="1"/>
</dbReference>
<reference evidence="1 2" key="1">
    <citation type="submission" date="2023-11" db="EMBL/GenBank/DDBJ databases">
        <authorList>
            <person name="Xu M."/>
            <person name="Jiang T."/>
        </authorList>
    </citation>
    <scope>NUCLEOTIDE SEQUENCE [LARGE SCALE GENOMIC DNA]</scope>
    <source>
        <strain evidence="1 2">SD</strain>
    </source>
</reference>
<keyword evidence="2" id="KW-1185">Reference proteome</keyword>
<evidence type="ECO:0000313" key="2">
    <source>
        <dbReference type="Proteomes" id="UP001277761"/>
    </source>
</evidence>
<protein>
    <recommendedName>
        <fullName evidence="3">DUF2236 domain-containing protein</fullName>
    </recommendedName>
</protein>
<name>A0ABU4VG56_9ACTN</name>
<sequence>MHGPPPRATHRAIGVGNLDDDALHARLAAERHVGDPLADAAVVALRAAGGRRGWRLLDDALIAGAAGDPPPAALPEAVRDLLEAAATIPPWLDLPLVRAGASAHWRVGFLAQTMALTYGSLAFGYQYADLARPLVMTGRLERMVPRRISETARWALAATTPGAMAPWRDGWAATVRVRIVHALVRAHLARRADWQAEWGVPISSAASLATGIGGFLVVPHDAMADLGVRATDAEREARTAL</sequence>
<dbReference type="RefSeq" id="WP_319952916.1">
    <property type="nucleotide sequence ID" value="NZ_JAXAVX010000001.1"/>
</dbReference>
<evidence type="ECO:0000313" key="1">
    <source>
        <dbReference type="EMBL" id="MDX8150773.1"/>
    </source>
</evidence>
<dbReference type="PANTHER" id="PTHR37539">
    <property type="entry name" value="SECRETED PROTEIN-RELATED"/>
    <property type="match status" value="1"/>
</dbReference>